<sequence>MHAAEEIGRTVPTTIAWNKVLADTTEIVLFAPRLQVYRSLFRIAIAGRLRPTASAEAAQRFSGVQASGNPYALTAEDLARGLRLGVQFADGRRAALERRAGVLPSGGPLEPGPLISTSRASSDEGVFDWEIVVTAIPQAGPVKLYYQWLDLGIGESMAEIDGDVLRDAADRSSELWAADHT</sequence>
<name>A0A941E6V3_9ACTN</name>
<proteinExistence type="predicted"/>
<reference evidence="1" key="1">
    <citation type="submission" date="2021-04" db="EMBL/GenBank/DDBJ databases">
        <title>Genome based classification of Actinospica acidithermotolerans sp. nov., an actinobacterium isolated from an Indonesian hot spring.</title>
        <authorList>
            <person name="Kusuma A.B."/>
            <person name="Putra K.E."/>
            <person name="Nafisah S."/>
            <person name="Loh J."/>
            <person name="Nouioui I."/>
            <person name="Goodfellow M."/>
        </authorList>
    </citation>
    <scope>NUCLEOTIDE SEQUENCE</scope>
    <source>
        <strain evidence="1">MGRD01-02</strain>
    </source>
</reference>
<comment type="caution">
    <text evidence="1">The sequence shown here is derived from an EMBL/GenBank/DDBJ whole genome shotgun (WGS) entry which is preliminary data.</text>
</comment>
<dbReference type="Proteomes" id="UP000676325">
    <property type="component" value="Unassembled WGS sequence"/>
</dbReference>
<gene>
    <name evidence="1" type="ORF">KDK95_14045</name>
</gene>
<organism evidence="1 2">
    <name type="scientific">Actinospica acidithermotolerans</name>
    <dbReference type="NCBI Taxonomy" id="2828514"/>
    <lineage>
        <taxon>Bacteria</taxon>
        <taxon>Bacillati</taxon>
        <taxon>Actinomycetota</taxon>
        <taxon>Actinomycetes</taxon>
        <taxon>Catenulisporales</taxon>
        <taxon>Actinospicaceae</taxon>
        <taxon>Actinospica</taxon>
    </lineage>
</organism>
<dbReference type="AlphaFoldDB" id="A0A941E6V3"/>
<evidence type="ECO:0000313" key="1">
    <source>
        <dbReference type="EMBL" id="MBR7827435.1"/>
    </source>
</evidence>
<keyword evidence="2" id="KW-1185">Reference proteome</keyword>
<dbReference type="RefSeq" id="WP_212518576.1">
    <property type="nucleotide sequence ID" value="NZ_JAGSOH010000034.1"/>
</dbReference>
<protein>
    <submittedName>
        <fullName evidence="1">Uncharacterized protein</fullName>
    </submittedName>
</protein>
<accession>A0A941E6V3</accession>
<evidence type="ECO:0000313" key="2">
    <source>
        <dbReference type="Proteomes" id="UP000676325"/>
    </source>
</evidence>
<dbReference type="EMBL" id="JAGSOH010000034">
    <property type="protein sequence ID" value="MBR7827435.1"/>
    <property type="molecule type" value="Genomic_DNA"/>
</dbReference>